<name>A0A2P7ATU2_9HYPH</name>
<feature type="transmembrane region" description="Helical" evidence="1">
    <location>
        <begin position="12"/>
        <end position="32"/>
    </location>
</feature>
<evidence type="ECO:0000256" key="1">
    <source>
        <dbReference type="SAM" id="Phobius"/>
    </source>
</evidence>
<keyword evidence="1" id="KW-0472">Membrane</keyword>
<dbReference type="AlphaFoldDB" id="A0A2P7ATU2"/>
<dbReference type="Proteomes" id="UP000241764">
    <property type="component" value="Unassembled WGS sequence"/>
</dbReference>
<dbReference type="RefSeq" id="WP_106667310.1">
    <property type="nucleotide sequence ID" value="NZ_PGGM01000018.1"/>
</dbReference>
<accession>A0A2P7ATU2</accession>
<dbReference type="OrthoDB" id="7508901at2"/>
<feature type="transmembrane region" description="Helical" evidence="1">
    <location>
        <begin position="44"/>
        <end position="63"/>
    </location>
</feature>
<gene>
    <name evidence="2" type="ORF">CU103_27535</name>
</gene>
<proteinExistence type="predicted"/>
<organism evidence="2 3">
    <name type="scientific">Phyllobacterium sophorae</name>
    <dbReference type="NCBI Taxonomy" id="1520277"/>
    <lineage>
        <taxon>Bacteria</taxon>
        <taxon>Pseudomonadati</taxon>
        <taxon>Pseudomonadota</taxon>
        <taxon>Alphaproteobacteria</taxon>
        <taxon>Hyphomicrobiales</taxon>
        <taxon>Phyllobacteriaceae</taxon>
        <taxon>Phyllobacterium</taxon>
    </lineage>
</organism>
<keyword evidence="1" id="KW-0812">Transmembrane</keyword>
<evidence type="ECO:0000313" key="2">
    <source>
        <dbReference type="EMBL" id="PSH57630.1"/>
    </source>
</evidence>
<comment type="caution">
    <text evidence="2">The sequence shown here is derived from an EMBL/GenBank/DDBJ whole genome shotgun (WGS) entry which is preliminary data.</text>
</comment>
<evidence type="ECO:0008006" key="4">
    <source>
        <dbReference type="Google" id="ProtNLM"/>
    </source>
</evidence>
<sequence length="74" mass="8147">MTDEKAWFLSKTIWASIVTIALSCSSFFNISLEHVDQAPLIDTIIQFLTALSGIIALFGRISAKTLISRKEIGC</sequence>
<keyword evidence="1" id="KW-1133">Transmembrane helix</keyword>
<dbReference type="PROSITE" id="PS51257">
    <property type="entry name" value="PROKAR_LIPOPROTEIN"/>
    <property type="match status" value="1"/>
</dbReference>
<protein>
    <recommendedName>
        <fullName evidence="4">Holin</fullName>
    </recommendedName>
</protein>
<reference evidence="3" key="1">
    <citation type="submission" date="2017-11" db="EMBL/GenBank/DDBJ databases">
        <authorList>
            <person name="Kuznetsova I."/>
            <person name="Sazanova A."/>
            <person name="Chirak E."/>
            <person name="Safronova V."/>
            <person name="Willems A."/>
        </authorList>
    </citation>
    <scope>NUCLEOTIDE SEQUENCE [LARGE SCALE GENOMIC DNA]</scope>
    <source>
        <strain evidence="3">CCBAU 03422</strain>
    </source>
</reference>
<dbReference type="EMBL" id="PGGM01000018">
    <property type="protein sequence ID" value="PSH57630.1"/>
    <property type="molecule type" value="Genomic_DNA"/>
</dbReference>
<keyword evidence="3" id="KW-1185">Reference proteome</keyword>
<evidence type="ECO:0000313" key="3">
    <source>
        <dbReference type="Proteomes" id="UP000241764"/>
    </source>
</evidence>